<dbReference type="FunFam" id="1.10.10.60:FF:000017">
    <property type="entry name" value="Homeobox protein antennapedia"/>
    <property type="match status" value="1"/>
</dbReference>
<dbReference type="PROSITE" id="PS50071">
    <property type="entry name" value="HOMEOBOX_2"/>
    <property type="match status" value="1"/>
</dbReference>
<dbReference type="GO" id="GO:0005634">
    <property type="term" value="C:nucleus"/>
    <property type="evidence" value="ECO:0007669"/>
    <property type="project" value="UniProtKB-SubCell"/>
</dbReference>
<gene>
    <name evidence="12" type="primary">Lox5</name>
</gene>
<comment type="subcellular location">
    <subcellularLocation>
        <location evidence="1 7 8">Nucleus</location>
    </subcellularLocation>
</comment>
<name>A0A0F6T438_9BILA</name>
<evidence type="ECO:0000256" key="6">
    <source>
        <dbReference type="ARBA" id="ARBA00023242"/>
    </source>
</evidence>
<keyword evidence="5 7" id="KW-0371">Homeobox</keyword>
<evidence type="ECO:0000256" key="1">
    <source>
        <dbReference type="ARBA" id="ARBA00004123"/>
    </source>
</evidence>
<dbReference type="PRINTS" id="PR00031">
    <property type="entry name" value="HTHREPRESSR"/>
</dbReference>
<dbReference type="PRINTS" id="PR00024">
    <property type="entry name" value="HOMEOBOX"/>
</dbReference>
<feature type="domain" description="Homeobox" evidence="11">
    <location>
        <begin position="151"/>
        <end position="211"/>
    </location>
</feature>
<dbReference type="Pfam" id="PF00046">
    <property type="entry name" value="Homeodomain"/>
    <property type="match status" value="1"/>
</dbReference>
<protein>
    <submittedName>
        <fullName evidence="12">MaLox5 Hox protein</fullName>
    </submittedName>
</protein>
<accession>A0A0F6T438</accession>
<dbReference type="Gene3D" id="1.10.10.60">
    <property type="entry name" value="Homeodomain-like"/>
    <property type="match status" value="1"/>
</dbReference>
<dbReference type="InterPro" id="IPR000047">
    <property type="entry name" value="HTH_motif"/>
</dbReference>
<dbReference type="GO" id="GO:0009952">
    <property type="term" value="P:anterior/posterior pattern specification"/>
    <property type="evidence" value="ECO:0007669"/>
    <property type="project" value="TreeGrafter"/>
</dbReference>
<evidence type="ECO:0000313" key="12">
    <source>
        <dbReference type="EMBL" id="AKE07585.1"/>
    </source>
</evidence>
<dbReference type="PRINTS" id="PR00025">
    <property type="entry name" value="ANTENNAPEDIA"/>
</dbReference>
<dbReference type="InterPro" id="IPR017995">
    <property type="entry name" value="Homeobox_antennapedia"/>
</dbReference>
<sequence length="239" mass="27834">MTSYYSSVLPPAPLPNSTPPDHYSPDLKYENAYATNQPVMADLDGHNLSRYPNAYERLQQQYGYSNNNYTTSHSPDLMSQNRQYSQYSEIVENRYNQEGQITHPGQTHSPLSATSPNSYNATPPVPTNGLNSQPNMPIYPWMKSLNGEMPIEQKRTRQTYTRYQTLELEKEFHFNKYLTRRRRIEIAHALGLTERQIKIWFQNRRMKWKKENNLQKLTGPNTKIEPQDSDTKSQSPPSD</sequence>
<dbReference type="PROSITE" id="PS00032">
    <property type="entry name" value="ANTENNAPEDIA"/>
    <property type="match status" value="1"/>
</dbReference>
<dbReference type="InterPro" id="IPR001827">
    <property type="entry name" value="Homeobox_Antennapedia_CS"/>
</dbReference>
<keyword evidence="6 7" id="KW-0539">Nucleus</keyword>
<evidence type="ECO:0000256" key="4">
    <source>
        <dbReference type="ARBA" id="ARBA00023125"/>
    </source>
</evidence>
<comment type="similarity">
    <text evidence="2 9">Belongs to the Antp homeobox family.</text>
</comment>
<dbReference type="GO" id="GO:0000978">
    <property type="term" value="F:RNA polymerase II cis-regulatory region sequence-specific DNA binding"/>
    <property type="evidence" value="ECO:0007669"/>
    <property type="project" value="TreeGrafter"/>
</dbReference>
<dbReference type="AlphaFoldDB" id="A0A0F6T438"/>
<dbReference type="PANTHER" id="PTHR45659:SF4">
    <property type="entry name" value="HOMEOBOX PROTEIN ABDOMINAL-A"/>
    <property type="match status" value="1"/>
</dbReference>
<dbReference type="InterPro" id="IPR009057">
    <property type="entry name" value="Homeodomain-like_sf"/>
</dbReference>
<dbReference type="InterPro" id="IPR020479">
    <property type="entry name" value="HD_metazoa"/>
</dbReference>
<reference evidence="12" key="1">
    <citation type="journal article" date="2015" name="BMC Biol.">
        <title>Hox genes pattern the anterior-posterior axis of the juvenile but not the larva in a maximally-indirect developing invertebrate, Micrura alaskensis (Nemertea).</title>
        <authorList>
            <person name="Hiebert L.S."/>
            <person name="Maslakova S.A."/>
        </authorList>
    </citation>
    <scope>NUCLEOTIDE SEQUENCE</scope>
    <source>
        <strain evidence="12">MAL188581</strain>
    </source>
</reference>
<evidence type="ECO:0000256" key="8">
    <source>
        <dbReference type="RuleBase" id="RU000682"/>
    </source>
</evidence>
<dbReference type="PROSITE" id="PS00027">
    <property type="entry name" value="HOMEOBOX_1"/>
    <property type="match status" value="1"/>
</dbReference>
<evidence type="ECO:0000256" key="3">
    <source>
        <dbReference type="ARBA" id="ARBA00022473"/>
    </source>
</evidence>
<keyword evidence="4 7" id="KW-0238">DNA-binding</keyword>
<proteinExistence type="evidence at transcript level"/>
<organism evidence="12">
    <name type="scientific">Maculaura alaskensis</name>
    <dbReference type="NCBI Taxonomy" id="187798"/>
    <lineage>
        <taxon>Eukaryota</taxon>
        <taxon>Metazoa</taxon>
        <taxon>Spiralia</taxon>
        <taxon>Lophotrochozoa</taxon>
        <taxon>Nemertea</taxon>
        <taxon>Pilidiophora</taxon>
        <taxon>Heteronemertea</taxon>
        <taxon>Lineidae</taxon>
        <taxon>Maculaura</taxon>
    </lineage>
</organism>
<dbReference type="PANTHER" id="PTHR45659">
    <property type="entry name" value="HOMEOBOX PROTEIN HOX"/>
    <property type="match status" value="1"/>
</dbReference>
<dbReference type="GO" id="GO:0000981">
    <property type="term" value="F:DNA-binding transcription factor activity, RNA polymerase II-specific"/>
    <property type="evidence" value="ECO:0007669"/>
    <property type="project" value="InterPro"/>
</dbReference>
<evidence type="ECO:0000256" key="7">
    <source>
        <dbReference type="PROSITE-ProRule" id="PRU00108"/>
    </source>
</evidence>
<dbReference type="SUPFAM" id="SSF46689">
    <property type="entry name" value="Homeodomain-like"/>
    <property type="match status" value="1"/>
</dbReference>
<dbReference type="InterPro" id="IPR001356">
    <property type="entry name" value="HD"/>
</dbReference>
<feature type="region of interest" description="Disordered" evidence="10">
    <location>
        <begin position="211"/>
        <end position="239"/>
    </location>
</feature>
<feature type="DNA-binding region" description="Homeobox" evidence="7">
    <location>
        <begin position="153"/>
        <end position="212"/>
    </location>
</feature>
<dbReference type="CDD" id="cd00086">
    <property type="entry name" value="homeodomain"/>
    <property type="match status" value="1"/>
</dbReference>
<keyword evidence="3" id="KW-0217">Developmental protein</keyword>
<evidence type="ECO:0000256" key="2">
    <source>
        <dbReference type="ARBA" id="ARBA00009107"/>
    </source>
</evidence>
<evidence type="ECO:0000256" key="10">
    <source>
        <dbReference type="SAM" id="MobiDB-lite"/>
    </source>
</evidence>
<dbReference type="SMART" id="SM00389">
    <property type="entry name" value="HOX"/>
    <property type="match status" value="1"/>
</dbReference>
<dbReference type="EMBL" id="KP762179">
    <property type="protein sequence ID" value="AKE07585.1"/>
    <property type="molecule type" value="mRNA"/>
</dbReference>
<dbReference type="InterPro" id="IPR017970">
    <property type="entry name" value="Homeobox_CS"/>
</dbReference>
<dbReference type="InterPro" id="IPR050296">
    <property type="entry name" value="Antp_homeobox"/>
</dbReference>
<evidence type="ECO:0000259" key="11">
    <source>
        <dbReference type="PROSITE" id="PS50071"/>
    </source>
</evidence>
<evidence type="ECO:0000256" key="9">
    <source>
        <dbReference type="RuleBase" id="RU004442"/>
    </source>
</evidence>
<evidence type="ECO:0000256" key="5">
    <source>
        <dbReference type="ARBA" id="ARBA00023155"/>
    </source>
</evidence>
<feature type="region of interest" description="Disordered" evidence="10">
    <location>
        <begin position="1"/>
        <end position="26"/>
    </location>
</feature>